<keyword evidence="3" id="KW-0813">Transport</keyword>
<accession>A0AAW9JWF5</accession>
<dbReference type="CDD" id="cd08504">
    <property type="entry name" value="PBP2_OppA"/>
    <property type="match status" value="1"/>
</dbReference>
<dbReference type="EMBL" id="JAVBVO010000002">
    <property type="protein sequence ID" value="MDZ5757841.1"/>
    <property type="molecule type" value="Genomic_DNA"/>
</dbReference>
<keyword evidence="5" id="KW-0571">Peptide transport</keyword>
<evidence type="ECO:0000256" key="1">
    <source>
        <dbReference type="ARBA" id="ARBA00004196"/>
    </source>
</evidence>
<comment type="subcellular location">
    <subcellularLocation>
        <location evidence="1">Cell envelope</location>
    </subcellularLocation>
</comment>
<dbReference type="Gene3D" id="3.10.105.10">
    <property type="entry name" value="Dipeptide-binding Protein, Domain 3"/>
    <property type="match status" value="1"/>
</dbReference>
<dbReference type="PROSITE" id="PS51257">
    <property type="entry name" value="PROKAR_LIPOPROTEIN"/>
    <property type="match status" value="1"/>
</dbReference>
<reference evidence="8" key="1">
    <citation type="submission" date="2023-08" db="EMBL/GenBank/DDBJ databases">
        <title>Genomic characterization of piscicolin 126 produced by Carnobacterium maltaromaticum CM22 strain isolated from salmon (Salmo salar).</title>
        <authorList>
            <person name="Gonzalez-Gragera E."/>
            <person name="Garcia-Lopez J.D."/>
            <person name="Teso-Perez C."/>
            <person name="Gimenez-Hernandez I."/>
            <person name="Peralta-Sanchez J.M."/>
            <person name="Valdivia E."/>
            <person name="Montalban-Lopez M."/>
            <person name="Martin-Platero A.M."/>
            <person name="Banos A."/>
            <person name="Martinez-Bueno M."/>
        </authorList>
    </citation>
    <scope>NUCLEOTIDE SEQUENCE</scope>
    <source>
        <strain evidence="8">CM22</strain>
    </source>
</reference>
<comment type="similarity">
    <text evidence="2">Belongs to the bacterial solute-binding protein 5 family.</text>
</comment>
<dbReference type="PIRSF" id="PIRSF002741">
    <property type="entry name" value="MppA"/>
    <property type="match status" value="1"/>
</dbReference>
<evidence type="ECO:0000313" key="8">
    <source>
        <dbReference type="EMBL" id="MDZ5757841.1"/>
    </source>
</evidence>
<dbReference type="PANTHER" id="PTHR30290:SF10">
    <property type="entry name" value="PERIPLASMIC OLIGOPEPTIDE-BINDING PROTEIN-RELATED"/>
    <property type="match status" value="1"/>
</dbReference>
<feature type="signal peptide" evidence="6">
    <location>
        <begin position="1"/>
        <end position="20"/>
    </location>
</feature>
<dbReference type="InterPro" id="IPR000914">
    <property type="entry name" value="SBP_5_dom"/>
</dbReference>
<dbReference type="GO" id="GO:0030288">
    <property type="term" value="C:outer membrane-bounded periplasmic space"/>
    <property type="evidence" value="ECO:0007669"/>
    <property type="project" value="UniProtKB-ARBA"/>
</dbReference>
<dbReference type="GO" id="GO:0043190">
    <property type="term" value="C:ATP-binding cassette (ABC) transporter complex"/>
    <property type="evidence" value="ECO:0007669"/>
    <property type="project" value="InterPro"/>
</dbReference>
<evidence type="ECO:0000256" key="6">
    <source>
        <dbReference type="SAM" id="SignalP"/>
    </source>
</evidence>
<dbReference type="GO" id="GO:0015833">
    <property type="term" value="P:peptide transport"/>
    <property type="evidence" value="ECO:0007669"/>
    <property type="project" value="UniProtKB-KW"/>
</dbReference>
<dbReference type="GO" id="GO:1904680">
    <property type="term" value="F:peptide transmembrane transporter activity"/>
    <property type="evidence" value="ECO:0007669"/>
    <property type="project" value="TreeGrafter"/>
</dbReference>
<proteinExistence type="inferred from homology"/>
<dbReference type="SUPFAM" id="SSF53850">
    <property type="entry name" value="Periplasmic binding protein-like II"/>
    <property type="match status" value="1"/>
</dbReference>
<comment type="caution">
    <text evidence="8">The sequence shown here is derived from an EMBL/GenBank/DDBJ whole genome shotgun (WGS) entry which is preliminary data.</text>
</comment>
<keyword evidence="4 6" id="KW-0732">Signal</keyword>
<feature type="chain" id="PRO_5043948121" evidence="6">
    <location>
        <begin position="21"/>
        <end position="549"/>
    </location>
</feature>
<evidence type="ECO:0000256" key="4">
    <source>
        <dbReference type="ARBA" id="ARBA00022729"/>
    </source>
</evidence>
<dbReference type="InterPro" id="IPR030678">
    <property type="entry name" value="Peptide/Ni-bd"/>
</dbReference>
<organism evidence="8 9">
    <name type="scientific">Carnobacterium maltaromaticum</name>
    <name type="common">Carnobacterium piscicola</name>
    <dbReference type="NCBI Taxonomy" id="2751"/>
    <lineage>
        <taxon>Bacteria</taxon>
        <taxon>Bacillati</taxon>
        <taxon>Bacillota</taxon>
        <taxon>Bacilli</taxon>
        <taxon>Lactobacillales</taxon>
        <taxon>Carnobacteriaceae</taxon>
        <taxon>Carnobacterium</taxon>
    </lineage>
</organism>
<feature type="domain" description="Solute-binding protein family 5" evidence="7">
    <location>
        <begin position="83"/>
        <end position="466"/>
    </location>
</feature>
<name>A0AAW9JWF5_CARML</name>
<keyword evidence="5" id="KW-0653">Protein transport</keyword>
<evidence type="ECO:0000313" key="9">
    <source>
        <dbReference type="Proteomes" id="UP001290462"/>
    </source>
</evidence>
<sequence>MKKMVFVVFLSILSITMLTACGGNDKDNSQSSSSADEKLEVLNLSVPAELPTVDPALVQDAISFNALNQVMEGLYRLDQKGNPIPAAADGEAEVSEDGLTYTFKLKPNLVWSNGDAVTAADFEFGWKRVVDPKTAANYAFIMKDVKNAQKIMDGTVASEELGIKAMDELTLEVKVEKPTENFLTTITRGTFFPQNEKFVKKEGEQFGTNSERAIYNGPFVLTEWDGTGLSWNYEKNPSYWDKKNVSLDKVTNQVIKEATTGINLYENDTIDLVRLTGEQAKQYIDNPEFKAPLEARSVYLELNQIDHPALKNQKVREAISLTINREDLVKMIIANGSEALGGLVTNGLAKNTETKEDFRKASGSYLDYDAKKAKALWTEAQKELGSSTAEIELVTDDDETSKKVSQFIQSSIEAELEGIKVKIRNVPFKNRIELGDTGQFGLLLSGWGADSNDPDAFLNLFLSDSVFNGGKYKNQEYDKLVIAATGEDSSDPNKKWADDLAAEKLLMQDVGIVPLYQKADSMLLKSKVKDYIQYQIGSPNLKYVSIQED</sequence>
<gene>
    <name evidence="8" type="ORF">RAK27_04140</name>
</gene>
<dbReference type="InterPro" id="IPR039424">
    <property type="entry name" value="SBP_5"/>
</dbReference>
<protein>
    <submittedName>
        <fullName evidence="8">Peptide ABC transporter substrate-binding protein</fullName>
    </submittedName>
</protein>
<dbReference type="Gene3D" id="3.90.76.10">
    <property type="entry name" value="Dipeptide-binding Protein, Domain 1"/>
    <property type="match status" value="1"/>
</dbReference>
<dbReference type="Pfam" id="PF00496">
    <property type="entry name" value="SBP_bac_5"/>
    <property type="match status" value="1"/>
</dbReference>
<dbReference type="RefSeq" id="WP_322808547.1">
    <property type="nucleotide sequence ID" value="NZ_JAVBVO010000002.1"/>
</dbReference>
<dbReference type="FunFam" id="3.90.76.10:FF:000001">
    <property type="entry name" value="Oligopeptide ABC transporter substrate-binding protein"/>
    <property type="match status" value="1"/>
</dbReference>
<evidence type="ECO:0000256" key="2">
    <source>
        <dbReference type="ARBA" id="ARBA00005695"/>
    </source>
</evidence>
<dbReference type="Proteomes" id="UP001290462">
    <property type="component" value="Unassembled WGS sequence"/>
</dbReference>
<dbReference type="FunFam" id="3.10.105.10:FF:000001">
    <property type="entry name" value="Oligopeptide ABC transporter, oligopeptide-binding protein"/>
    <property type="match status" value="1"/>
</dbReference>
<evidence type="ECO:0000259" key="7">
    <source>
        <dbReference type="Pfam" id="PF00496"/>
    </source>
</evidence>
<dbReference type="PANTHER" id="PTHR30290">
    <property type="entry name" value="PERIPLASMIC BINDING COMPONENT OF ABC TRANSPORTER"/>
    <property type="match status" value="1"/>
</dbReference>
<dbReference type="Gene3D" id="3.40.190.10">
    <property type="entry name" value="Periplasmic binding protein-like II"/>
    <property type="match status" value="1"/>
</dbReference>
<evidence type="ECO:0000256" key="5">
    <source>
        <dbReference type="ARBA" id="ARBA00022856"/>
    </source>
</evidence>
<dbReference type="AlphaFoldDB" id="A0AAW9JWF5"/>
<evidence type="ECO:0000256" key="3">
    <source>
        <dbReference type="ARBA" id="ARBA00022448"/>
    </source>
</evidence>